<protein>
    <submittedName>
        <fullName evidence="2">Uncharacterized protein</fullName>
    </submittedName>
</protein>
<gene>
    <name evidence="2" type="ORF">VP1G_05648</name>
</gene>
<dbReference type="AlphaFoldDB" id="A0A194V379"/>
<organism evidence="2 3">
    <name type="scientific">Cytospora mali</name>
    <name type="common">Apple Valsa canker fungus</name>
    <name type="synonym">Valsa mali</name>
    <dbReference type="NCBI Taxonomy" id="578113"/>
    <lineage>
        <taxon>Eukaryota</taxon>
        <taxon>Fungi</taxon>
        <taxon>Dikarya</taxon>
        <taxon>Ascomycota</taxon>
        <taxon>Pezizomycotina</taxon>
        <taxon>Sordariomycetes</taxon>
        <taxon>Sordariomycetidae</taxon>
        <taxon>Diaporthales</taxon>
        <taxon>Cytosporaceae</taxon>
        <taxon>Cytospora</taxon>
    </lineage>
</organism>
<reference evidence="3" key="1">
    <citation type="submission" date="2014-12" db="EMBL/GenBank/DDBJ databases">
        <title>Genome Sequence of Valsa Canker Pathogens Uncovers a Specific Adaption of Colonization on Woody Bark.</title>
        <authorList>
            <person name="Yin Z."/>
            <person name="Liu H."/>
            <person name="Gao X."/>
            <person name="Li Z."/>
            <person name="Song N."/>
            <person name="Ke X."/>
            <person name="Dai Q."/>
            <person name="Wu Y."/>
            <person name="Sun Y."/>
            <person name="Xu J.-R."/>
            <person name="Kang Z.K."/>
            <person name="Wang L."/>
            <person name="Huang L."/>
        </authorList>
    </citation>
    <scope>NUCLEOTIDE SEQUENCE [LARGE SCALE GENOMIC DNA]</scope>
    <source>
        <strain evidence="3">SXYL134</strain>
    </source>
</reference>
<sequence>MGPERCIEPQPHSKEANDDEQDEEQGREHEPLWPVNYFLQIFFEETDFHLHTIGYDMWRKFKRDPEPKQPTMYKHQVSLRRVRRVVLTVQIVSGMLRVMIPGLQEMVLAGRLKYLDVRLRPETQRYTPPWRWTVGLGGQLLELLRDPRLDVGKLRMGLCRGQDVEGVACLCPCHGGPGGAAVTD</sequence>
<keyword evidence="3" id="KW-1185">Reference proteome</keyword>
<proteinExistence type="predicted"/>
<feature type="compositionally biased region" description="Basic and acidic residues" evidence="1">
    <location>
        <begin position="1"/>
        <end position="16"/>
    </location>
</feature>
<name>A0A194V379_CYTMA</name>
<dbReference type="OrthoDB" id="5229512at2759"/>
<dbReference type="EMBL" id="KN714712">
    <property type="protein sequence ID" value="KUI58364.1"/>
    <property type="molecule type" value="Genomic_DNA"/>
</dbReference>
<accession>A0A194V379</accession>
<evidence type="ECO:0000313" key="3">
    <source>
        <dbReference type="Proteomes" id="UP000078576"/>
    </source>
</evidence>
<evidence type="ECO:0000256" key="1">
    <source>
        <dbReference type="SAM" id="MobiDB-lite"/>
    </source>
</evidence>
<feature type="region of interest" description="Disordered" evidence="1">
    <location>
        <begin position="1"/>
        <end position="28"/>
    </location>
</feature>
<dbReference type="Proteomes" id="UP000078576">
    <property type="component" value="Unassembled WGS sequence"/>
</dbReference>
<evidence type="ECO:0000313" key="2">
    <source>
        <dbReference type="EMBL" id="KUI58364.1"/>
    </source>
</evidence>